<dbReference type="Proteomes" id="UP000277204">
    <property type="component" value="Unassembled WGS sequence"/>
</dbReference>
<dbReference type="EMBL" id="UZAI01000226">
    <property type="protein sequence ID" value="VDO50166.1"/>
    <property type="molecule type" value="Genomic_DNA"/>
</dbReference>
<protein>
    <submittedName>
        <fullName evidence="1">Uncharacterized protein</fullName>
    </submittedName>
</protein>
<keyword evidence="2" id="KW-1185">Reference proteome</keyword>
<evidence type="ECO:0000313" key="2">
    <source>
        <dbReference type="Proteomes" id="UP000277204"/>
    </source>
</evidence>
<proteinExistence type="predicted"/>
<gene>
    <name evidence="1" type="ORF">SMRZ_LOCUS1089</name>
</gene>
<sequence length="149" mass="16839">MNRLIVYRSEKSSCHRHRVHRLCVGCDTARGAQTEARGFLRDHTRSLQPEGLIHKAVEQRQEMQSHVSRIPYAPLVSNYSIPIPLEIKGDSVTEPDHQPSQPMKRGVPHLLGSPTVSKVGSGDADSNTEAMKRETMAMLDLRELLWMLF</sequence>
<name>A0A3P7VQG2_9TREM</name>
<accession>A0A3P7VQG2</accession>
<reference evidence="1 2" key="1">
    <citation type="submission" date="2018-11" db="EMBL/GenBank/DDBJ databases">
        <authorList>
            <consortium name="Pathogen Informatics"/>
        </authorList>
    </citation>
    <scope>NUCLEOTIDE SEQUENCE [LARGE SCALE GENOMIC DNA]</scope>
    <source>
        <strain evidence="1 2">Zambia</strain>
    </source>
</reference>
<dbReference type="AlphaFoldDB" id="A0A3P7VQG2"/>
<organism evidence="1 2">
    <name type="scientific">Schistosoma margrebowiei</name>
    <dbReference type="NCBI Taxonomy" id="48269"/>
    <lineage>
        <taxon>Eukaryota</taxon>
        <taxon>Metazoa</taxon>
        <taxon>Spiralia</taxon>
        <taxon>Lophotrochozoa</taxon>
        <taxon>Platyhelminthes</taxon>
        <taxon>Trematoda</taxon>
        <taxon>Digenea</taxon>
        <taxon>Strigeidida</taxon>
        <taxon>Schistosomatoidea</taxon>
        <taxon>Schistosomatidae</taxon>
        <taxon>Schistosoma</taxon>
    </lineage>
</organism>
<evidence type="ECO:0000313" key="1">
    <source>
        <dbReference type="EMBL" id="VDO50166.1"/>
    </source>
</evidence>